<name>A0A3S0HTN6_9PROT</name>
<reference evidence="1 2" key="1">
    <citation type="submission" date="2018-12" db="EMBL/GenBank/DDBJ databases">
        <authorList>
            <person name="Yang Y."/>
        </authorList>
    </citation>
    <scope>NUCLEOTIDE SEQUENCE [LARGE SCALE GENOMIC DNA]</scope>
    <source>
        <strain evidence="1 2">L-25-5w-1</strain>
    </source>
</reference>
<accession>A0A3S0HTN6</accession>
<dbReference type="Proteomes" id="UP000277007">
    <property type="component" value="Unassembled WGS sequence"/>
</dbReference>
<evidence type="ECO:0008006" key="3">
    <source>
        <dbReference type="Google" id="ProtNLM"/>
    </source>
</evidence>
<keyword evidence="2" id="KW-1185">Reference proteome</keyword>
<dbReference type="OrthoDB" id="5697613at2"/>
<dbReference type="RefSeq" id="WP_126620498.1">
    <property type="nucleotide sequence ID" value="NZ_JBHUCY010000011.1"/>
</dbReference>
<evidence type="ECO:0000313" key="2">
    <source>
        <dbReference type="Proteomes" id="UP000277007"/>
    </source>
</evidence>
<organism evidence="1 2">
    <name type="scientific">Azospirillum griseum</name>
    <dbReference type="NCBI Taxonomy" id="2496639"/>
    <lineage>
        <taxon>Bacteria</taxon>
        <taxon>Pseudomonadati</taxon>
        <taxon>Pseudomonadota</taxon>
        <taxon>Alphaproteobacteria</taxon>
        <taxon>Rhodospirillales</taxon>
        <taxon>Azospirillaceae</taxon>
        <taxon>Azospirillum</taxon>
    </lineage>
</organism>
<comment type="caution">
    <text evidence="1">The sequence shown here is derived from an EMBL/GenBank/DDBJ whole genome shotgun (WGS) entry which is preliminary data.</text>
</comment>
<sequence>MAEHRDLARRMARIMRCLRERNPLPRLESRAGFYQVPSCTGGKPWTLPITWYPSPACTWSASGGCTMCNFGDGGIVIDEAEAVREFTTLLDQFPSSLQGLFLAPGGSFFNPREVSPTMRRSLLGALHRFGFLRMVGMETRPEHVTEAALAETITLLPSTVRYMLIGFGLESSDPLVREVAVGKGLNMPQLEAALSLIDRLRDAFPVRLGSELYTLLKPPFLSEREAIDDAVRSIEWAWARGADTLGLFINVVKPQTLCAHLHALKDAESPFCFEPAWWFSAFEVLNRLPPELAAKVQVLGPISEVAPLAGPRGCRLCVDLLSGLMTAWNLYRDQSLLVLANEHRCHCRELWLKELGWTNLCLADRIPSYLAALEADFGLHSNEKQIPSDMLIYPTL</sequence>
<evidence type="ECO:0000313" key="1">
    <source>
        <dbReference type="EMBL" id="RTR13451.1"/>
    </source>
</evidence>
<dbReference type="AlphaFoldDB" id="A0A3S0HTN6"/>
<proteinExistence type="predicted"/>
<gene>
    <name evidence="1" type="ORF">EJ903_24675</name>
</gene>
<dbReference type="EMBL" id="RXMA01000045">
    <property type="protein sequence ID" value="RTR13451.1"/>
    <property type="molecule type" value="Genomic_DNA"/>
</dbReference>
<protein>
    <recommendedName>
        <fullName evidence="3">Elp3/MiaA/NifB-like radical SAM core domain-containing protein</fullName>
    </recommendedName>
</protein>